<feature type="chain" id="PRO_5014970284" evidence="1">
    <location>
        <begin position="24"/>
        <end position="240"/>
    </location>
</feature>
<dbReference type="PROSITE" id="PS51257">
    <property type="entry name" value="PROKAR_LIPOPROTEIN"/>
    <property type="match status" value="1"/>
</dbReference>
<comment type="caution">
    <text evidence="2">The sequence shown here is derived from an EMBL/GenBank/DDBJ whole genome shotgun (WGS) entry which is preliminary data.</text>
</comment>
<dbReference type="NCBIfam" id="TIGR03360">
    <property type="entry name" value="VI_minor_1"/>
    <property type="match status" value="1"/>
</dbReference>
<reference evidence="3" key="1">
    <citation type="submission" date="2016-07" db="EMBL/GenBank/DDBJ databases">
        <title>Nontailed viruses are major unrecognized killers of bacteria in the ocean.</title>
        <authorList>
            <person name="Kauffman K."/>
            <person name="Hussain F."/>
            <person name="Yang J."/>
            <person name="Arevalo P."/>
            <person name="Brown J."/>
            <person name="Cutler M."/>
            <person name="Kelly L."/>
            <person name="Polz M.F."/>
        </authorList>
    </citation>
    <scope>NUCLEOTIDE SEQUENCE [LARGE SCALE GENOMIC DNA]</scope>
    <source>
        <strain evidence="3">10N.261.45.A10</strain>
    </source>
</reference>
<sequence>MTMKRSGSLNVGLLIGTTMLSCAGLNPVWADTATENTNGRSDASLVSQAQTCAAIPTRLERLACFDGVFNTPLDADNKQTIANIKPEAYQRAHASEAARGEDEQGFVVRYSDPEDPTKGIWMTATAIPDRGQQREDMPILMLSCIDSISRMELVLPTTTSAGKATILVSGSFAVTDRWLSDDSGTIMHAGRGIPAINVMKALMSSSGSVLRSELDEIGNLTFDTEGLTSAIRPMRNTCRW</sequence>
<name>A0A2N7LAY0_9GAMM</name>
<keyword evidence="1" id="KW-0732">Signal</keyword>
<dbReference type="InterPro" id="IPR017738">
    <property type="entry name" value="T6SS-assoc_VCA0118"/>
</dbReference>
<evidence type="ECO:0000256" key="1">
    <source>
        <dbReference type="SAM" id="SignalP"/>
    </source>
</evidence>
<feature type="signal peptide" evidence="1">
    <location>
        <begin position="1"/>
        <end position="23"/>
    </location>
</feature>
<evidence type="ECO:0000313" key="2">
    <source>
        <dbReference type="EMBL" id="PMN92266.1"/>
    </source>
</evidence>
<organism evidence="2 3">
    <name type="scientific">Enterovibrio norvegicus</name>
    <dbReference type="NCBI Taxonomy" id="188144"/>
    <lineage>
        <taxon>Bacteria</taxon>
        <taxon>Pseudomonadati</taxon>
        <taxon>Pseudomonadota</taxon>
        <taxon>Gammaproteobacteria</taxon>
        <taxon>Vibrionales</taxon>
        <taxon>Vibrionaceae</taxon>
        <taxon>Enterovibrio</taxon>
    </lineage>
</organism>
<evidence type="ECO:0000313" key="3">
    <source>
        <dbReference type="Proteomes" id="UP000235387"/>
    </source>
</evidence>
<dbReference type="AlphaFoldDB" id="A0A2N7LAY0"/>
<accession>A0A2N7LAY0</accession>
<dbReference type="EMBL" id="MDAL01000018">
    <property type="protein sequence ID" value="PMN92266.1"/>
    <property type="molecule type" value="Genomic_DNA"/>
</dbReference>
<gene>
    <name evidence="2" type="ORF">BCT23_14850</name>
</gene>
<protein>
    <submittedName>
        <fullName evidence="2">Type VI secretion system-associated protein</fullName>
    </submittedName>
</protein>
<dbReference type="Pfam" id="PF11319">
    <property type="entry name" value="VasI"/>
    <property type="match status" value="1"/>
</dbReference>
<proteinExistence type="predicted"/>
<dbReference type="Proteomes" id="UP000235387">
    <property type="component" value="Unassembled WGS sequence"/>
</dbReference>